<name>T1C2D7_9ZZZZ</name>
<feature type="domain" description="Helicase ATP-binding" evidence="1">
    <location>
        <begin position="1"/>
        <end position="68"/>
    </location>
</feature>
<feature type="non-terminal residue" evidence="2">
    <location>
        <position position="1"/>
    </location>
</feature>
<dbReference type="GO" id="GO:0016887">
    <property type="term" value="F:ATP hydrolysis activity"/>
    <property type="evidence" value="ECO:0007669"/>
    <property type="project" value="TreeGrafter"/>
</dbReference>
<dbReference type="SUPFAM" id="SSF52540">
    <property type="entry name" value="P-loop containing nucleoside triphosphate hydrolases"/>
    <property type="match status" value="1"/>
</dbReference>
<keyword evidence="2" id="KW-0378">Hydrolase</keyword>
<dbReference type="PROSITE" id="PS51192">
    <property type="entry name" value="HELICASE_ATP_BIND_1"/>
    <property type="match status" value="1"/>
</dbReference>
<evidence type="ECO:0000313" key="2">
    <source>
        <dbReference type="EMBL" id="EQD59459.1"/>
    </source>
</evidence>
<dbReference type="Gene3D" id="3.40.50.300">
    <property type="entry name" value="P-loop containing nucleotide triphosphate hydrolases"/>
    <property type="match status" value="1"/>
</dbReference>
<dbReference type="PANTHER" id="PTHR47962:SF5">
    <property type="entry name" value="ATP-DEPENDENT HELICASE LHR-RELATED"/>
    <property type="match status" value="1"/>
</dbReference>
<dbReference type="InterPro" id="IPR052511">
    <property type="entry name" value="ATP-dep_Helicase"/>
</dbReference>
<dbReference type="GO" id="GO:0005524">
    <property type="term" value="F:ATP binding"/>
    <property type="evidence" value="ECO:0007669"/>
    <property type="project" value="InterPro"/>
</dbReference>
<keyword evidence="2" id="KW-0547">Nucleotide-binding</keyword>
<dbReference type="AlphaFoldDB" id="T1C2D7"/>
<accession>T1C2D7</accession>
<evidence type="ECO:0000259" key="1">
    <source>
        <dbReference type="PROSITE" id="PS51192"/>
    </source>
</evidence>
<dbReference type="InterPro" id="IPR011545">
    <property type="entry name" value="DEAD/DEAH_box_helicase_dom"/>
</dbReference>
<dbReference type="Pfam" id="PF00270">
    <property type="entry name" value="DEAD"/>
    <property type="match status" value="1"/>
</dbReference>
<dbReference type="InterPro" id="IPR014001">
    <property type="entry name" value="Helicase_ATP-bd"/>
</dbReference>
<protein>
    <submittedName>
        <fullName evidence="2">DEAD/DEAH box helicase domain-containing protein</fullName>
    </submittedName>
</protein>
<dbReference type="GO" id="GO:0003677">
    <property type="term" value="F:DNA binding"/>
    <property type="evidence" value="ECO:0007669"/>
    <property type="project" value="TreeGrafter"/>
</dbReference>
<reference evidence="2" key="2">
    <citation type="journal article" date="2014" name="ISME J.">
        <title>Microbial stratification in low pH oxic and suboxic macroscopic growths along an acid mine drainage.</title>
        <authorList>
            <person name="Mendez-Garcia C."/>
            <person name="Mesa V."/>
            <person name="Sprenger R.R."/>
            <person name="Richter M."/>
            <person name="Diez M.S."/>
            <person name="Solano J."/>
            <person name="Bargiela R."/>
            <person name="Golyshina O.V."/>
            <person name="Manteca A."/>
            <person name="Ramos J.L."/>
            <person name="Gallego J.R."/>
            <person name="Llorente I."/>
            <person name="Martins Dos Santos V.A."/>
            <person name="Jensen O.N."/>
            <person name="Pelaez A.I."/>
            <person name="Sanchez J."/>
            <person name="Ferrer M."/>
        </authorList>
    </citation>
    <scope>NUCLEOTIDE SEQUENCE</scope>
</reference>
<reference evidence="2" key="1">
    <citation type="submission" date="2013-08" db="EMBL/GenBank/DDBJ databases">
        <authorList>
            <person name="Mendez C."/>
            <person name="Richter M."/>
            <person name="Ferrer M."/>
            <person name="Sanchez J."/>
        </authorList>
    </citation>
    <scope>NUCLEOTIDE SEQUENCE</scope>
</reference>
<feature type="non-terminal residue" evidence="2">
    <location>
        <position position="149"/>
    </location>
</feature>
<proteinExistence type="predicted"/>
<dbReference type="EMBL" id="AUZZ01002653">
    <property type="protein sequence ID" value="EQD59459.1"/>
    <property type="molecule type" value="Genomic_DNA"/>
</dbReference>
<comment type="caution">
    <text evidence="2">The sequence shown here is derived from an EMBL/GenBank/DDBJ whole genome shotgun (WGS) entry which is preliminary data.</text>
</comment>
<dbReference type="PANTHER" id="PTHR47962">
    <property type="entry name" value="ATP-DEPENDENT HELICASE LHR-RELATED-RELATED"/>
    <property type="match status" value="1"/>
</dbReference>
<organism evidence="2">
    <name type="scientific">mine drainage metagenome</name>
    <dbReference type="NCBI Taxonomy" id="410659"/>
    <lineage>
        <taxon>unclassified sequences</taxon>
        <taxon>metagenomes</taxon>
        <taxon>ecological metagenomes</taxon>
    </lineage>
</organism>
<gene>
    <name evidence="2" type="ORF">B2A_03979</name>
</gene>
<keyword evidence="2" id="KW-0347">Helicase</keyword>
<keyword evidence="2" id="KW-0067">ATP-binding</keyword>
<dbReference type="InterPro" id="IPR027417">
    <property type="entry name" value="P-loop_NTPase"/>
</dbReference>
<sequence>RDSLKNVKVVVVDELHELYYNKRGAQLSVALERLEALAPGFQRIGISATIGNVDEACRFIFSERKYVVIGSDTEKTFDIKIEMPERAKDSEEIKEFFSIDEAAAARIYRIASLIKESDATIVFANTRQAVEALGRKLLYLDKKTEFGPL</sequence>
<dbReference type="GO" id="GO:0004386">
    <property type="term" value="F:helicase activity"/>
    <property type="evidence" value="ECO:0007669"/>
    <property type="project" value="UniProtKB-KW"/>
</dbReference>